<keyword evidence="2" id="KW-0695">RNA-directed DNA polymerase</keyword>
<dbReference type="CDD" id="cd01646">
    <property type="entry name" value="RT_Bac_retron_I"/>
    <property type="match status" value="1"/>
</dbReference>
<evidence type="ECO:0000313" key="2">
    <source>
        <dbReference type="EMBL" id="TGN09658.1"/>
    </source>
</evidence>
<feature type="domain" description="Reverse transcriptase" evidence="1">
    <location>
        <begin position="1"/>
        <end position="285"/>
    </location>
</feature>
<proteinExistence type="predicted"/>
<dbReference type="Pfam" id="PF00078">
    <property type="entry name" value="RVT_1"/>
    <property type="match status" value="1"/>
</dbReference>
<dbReference type="OrthoDB" id="9788687at2"/>
<comment type="caution">
    <text evidence="2">The sequence shown here is derived from an EMBL/GenBank/DDBJ whole genome shotgun (WGS) entry which is preliminary data.</text>
</comment>
<dbReference type="Proteomes" id="UP000298264">
    <property type="component" value="Unassembled WGS sequence"/>
</dbReference>
<organism evidence="2 3">
    <name type="scientific">Leptospira ilyithenensis</name>
    <dbReference type="NCBI Taxonomy" id="2484901"/>
    <lineage>
        <taxon>Bacteria</taxon>
        <taxon>Pseudomonadati</taxon>
        <taxon>Spirochaetota</taxon>
        <taxon>Spirochaetia</taxon>
        <taxon>Leptospirales</taxon>
        <taxon>Leptospiraceae</taxon>
        <taxon>Leptospira</taxon>
    </lineage>
</organism>
<dbReference type="PROSITE" id="PS50878">
    <property type="entry name" value="RT_POL"/>
    <property type="match status" value="1"/>
</dbReference>
<dbReference type="RefSeq" id="WP_135764508.1">
    <property type="nucleotide sequence ID" value="NZ_RQHV01000050.1"/>
</dbReference>
<evidence type="ECO:0000313" key="3">
    <source>
        <dbReference type="Proteomes" id="UP000298264"/>
    </source>
</evidence>
<dbReference type="EMBL" id="RQHV01000050">
    <property type="protein sequence ID" value="TGN09658.1"/>
    <property type="molecule type" value="Genomic_DNA"/>
</dbReference>
<keyword evidence="3" id="KW-1185">Reference proteome</keyword>
<reference evidence="2" key="1">
    <citation type="journal article" date="2019" name="PLoS Negl. Trop. Dis.">
        <title>Revisiting the worldwide diversity of Leptospira species in the environment.</title>
        <authorList>
            <person name="Vincent A.T."/>
            <person name="Schiettekatte O."/>
            <person name="Bourhy P."/>
            <person name="Veyrier F.J."/>
            <person name="Picardeau M."/>
        </authorList>
    </citation>
    <scope>NUCLEOTIDE SEQUENCE [LARGE SCALE GENOMIC DNA]</scope>
    <source>
        <strain evidence="2">201400974</strain>
    </source>
</reference>
<accession>A0A4R9LMF6</accession>
<evidence type="ECO:0000259" key="1">
    <source>
        <dbReference type="PROSITE" id="PS50878"/>
    </source>
</evidence>
<keyword evidence="2" id="KW-0548">Nucleotidyltransferase</keyword>
<protein>
    <submittedName>
        <fullName evidence="2">RNA-directed DNA polymerase</fullName>
    </submittedName>
</protein>
<dbReference type="GO" id="GO:0003964">
    <property type="term" value="F:RNA-directed DNA polymerase activity"/>
    <property type="evidence" value="ECO:0007669"/>
    <property type="project" value="UniProtKB-KW"/>
</dbReference>
<dbReference type="AlphaFoldDB" id="A0A4R9LMF6"/>
<sequence length="490" mass="57729">MSVKRKFLVEALLKYNYFPFQKKKSEELPPIFSSSKLTIPCAEEISKEKIPNDRSKEGYDSVYCKATRFNSIPRLLSIPHPKPYIDLCFEFYNNWNKLTSICTNDHSIIIPRTHKDGRIIIMDYESSYQRRERYFKEAFGKKYEVHTDIANCFPSIYSHSIPWAIVGFEKAKKQRGDKFWFNSLDKKIQNCSRKETTGIPIGPATSNIIAEIILEKIDKALKRKYKYVRFIDDYTLYSKDETNAQNFIKDLGNELLKFKLNLNIKKTEIHKLPQPLNEEWIGRIKEILPKGKPVTSNQISDILDSAVRLQAKHLDGSVLKYTANALIKGLDNKSADAFVKYIIKLVYYYPNLLPSIKKPLELFPETRTKNLKKQIVLLLKESIAYGRTDIVCWLMYYLKYFNFQIDKRTANMLIEQKDCLPLTILFYSPEHRKEVVKFAKKIDKQYHYELDNYWILLYQIYLENLIENPYNDNVFPILKKNKISFVNIAK</sequence>
<dbReference type="InterPro" id="IPR043502">
    <property type="entry name" value="DNA/RNA_pol_sf"/>
</dbReference>
<dbReference type="SUPFAM" id="SSF56672">
    <property type="entry name" value="DNA/RNA polymerases"/>
    <property type="match status" value="1"/>
</dbReference>
<keyword evidence="2" id="KW-0808">Transferase</keyword>
<name>A0A4R9LMF6_9LEPT</name>
<dbReference type="NCBIfam" id="NF041749">
    <property type="entry name" value="Drt4"/>
    <property type="match status" value="1"/>
</dbReference>
<dbReference type="InterPro" id="IPR000477">
    <property type="entry name" value="RT_dom"/>
</dbReference>
<gene>
    <name evidence="2" type="ORF">EHS11_11225</name>
</gene>